<dbReference type="SMART" id="SM00387">
    <property type="entry name" value="HATPase_c"/>
    <property type="match status" value="1"/>
</dbReference>
<dbReference type="CDD" id="cd00082">
    <property type="entry name" value="HisKA"/>
    <property type="match status" value="1"/>
</dbReference>
<dbReference type="EMBL" id="CP011924">
    <property type="protein sequence ID" value="ATD08631.1"/>
    <property type="molecule type" value="Genomic_DNA"/>
</dbReference>
<dbReference type="Proteomes" id="UP000016521">
    <property type="component" value="Chromosome I"/>
</dbReference>
<dbReference type="PANTHER" id="PTHR43047:SF9">
    <property type="entry name" value="HISTIDINE KINASE"/>
    <property type="match status" value="1"/>
</dbReference>
<reference evidence="9 10" key="1">
    <citation type="submission" date="2015-06" db="EMBL/GenBank/DDBJ databases">
        <authorList>
            <person name="Xie B.-B."/>
            <person name="Rong J.-C."/>
            <person name="Qin Q.-L."/>
            <person name="Zhang Y.-Z."/>
        </authorList>
    </citation>
    <scope>NUCLEOTIDE SEQUENCE [LARGE SCALE GENOMIC DNA]</scope>
    <source>
        <strain evidence="9 10">JCM 20779</strain>
    </source>
</reference>
<keyword evidence="4" id="KW-0808">Transferase</keyword>
<keyword evidence="5" id="KW-0418">Kinase</keyword>
<sequence>MVAWNQRYAEMFNYPDNALFIGRPVAELIRYNAQRGLFGDADVEQQVEKRLSHLRRGNAYRYRREHHDGRVFEMQGNPLPGGGFVTTYTDITEFVKQQSLLEQVNVNLEETVAARTKELIDANRALSSAKRQAEHATESKARFFAAASHDLLQPFNAASLFCSLMSEKAQGTDLAELSQSIKSSLASAEELLSSILELTKLEAGAFKVNRSRFALSSLLEPLENEYGAVAKDKGLAFAVRVCDVMLYTDKALLKRVLGNLLSNAIRYTESGTVRLIAECQGGSVSIIVEDTGVGIAKQDQDAIFQEFKQLHSKELAQGLGLGLAISKRICEVLEIPITLGSQLNKGTQFTLTLPSYGKQTDQMAEVTADKLSGDSQLSGLSIWLLDNDANALNALSQVLLSWGCQVAVARDEAELSALQATSRADMLIADYQLDHGVTGLEVIAALELDDMPIIINTANHDEAIRERVSDAGIPLLYKPLKTPALKRMIKRLI</sequence>
<dbReference type="EC" id="2.7.13.3" evidence="2"/>
<evidence type="ECO:0000256" key="4">
    <source>
        <dbReference type="ARBA" id="ARBA00022679"/>
    </source>
</evidence>
<dbReference type="InterPro" id="IPR035965">
    <property type="entry name" value="PAS-like_dom_sf"/>
</dbReference>
<keyword evidence="10" id="KW-1185">Reference proteome</keyword>
<dbReference type="PROSITE" id="PS50110">
    <property type="entry name" value="RESPONSE_REGULATORY"/>
    <property type="match status" value="1"/>
</dbReference>
<evidence type="ECO:0000256" key="6">
    <source>
        <dbReference type="PROSITE-ProRule" id="PRU00169"/>
    </source>
</evidence>
<dbReference type="Gene3D" id="1.10.287.130">
    <property type="match status" value="1"/>
</dbReference>
<proteinExistence type="predicted"/>
<evidence type="ECO:0000256" key="1">
    <source>
        <dbReference type="ARBA" id="ARBA00000085"/>
    </source>
</evidence>
<dbReference type="Pfam" id="PF00512">
    <property type="entry name" value="HisKA"/>
    <property type="match status" value="1"/>
</dbReference>
<name>A0ABN5CIR8_PSEO7</name>
<dbReference type="PROSITE" id="PS50109">
    <property type="entry name" value="HIS_KIN"/>
    <property type="match status" value="1"/>
</dbReference>
<dbReference type="Pfam" id="PF02518">
    <property type="entry name" value="HATPase_c"/>
    <property type="match status" value="1"/>
</dbReference>
<evidence type="ECO:0000256" key="5">
    <source>
        <dbReference type="ARBA" id="ARBA00022777"/>
    </source>
</evidence>
<accession>A0ABN5CIR8</accession>
<dbReference type="PANTHER" id="PTHR43047">
    <property type="entry name" value="TWO-COMPONENT HISTIDINE PROTEIN KINASE"/>
    <property type="match status" value="1"/>
</dbReference>
<organism evidence="9 10">
    <name type="scientific">Pseudoalteromonas piscicida</name>
    <dbReference type="NCBI Taxonomy" id="43662"/>
    <lineage>
        <taxon>Bacteria</taxon>
        <taxon>Pseudomonadati</taxon>
        <taxon>Pseudomonadota</taxon>
        <taxon>Gammaproteobacteria</taxon>
        <taxon>Alteromonadales</taxon>
        <taxon>Pseudoalteromonadaceae</taxon>
        <taxon>Pseudoalteromonas</taxon>
    </lineage>
</organism>
<evidence type="ECO:0000313" key="10">
    <source>
        <dbReference type="Proteomes" id="UP000016521"/>
    </source>
</evidence>
<keyword evidence="3 6" id="KW-0597">Phosphoprotein</keyword>
<evidence type="ECO:0000259" key="8">
    <source>
        <dbReference type="PROSITE" id="PS50110"/>
    </source>
</evidence>
<dbReference type="SUPFAM" id="SSF47384">
    <property type="entry name" value="Homodimeric domain of signal transducing histidine kinase"/>
    <property type="match status" value="1"/>
</dbReference>
<gene>
    <name evidence="9" type="ORF">PPIS_a3928</name>
</gene>
<evidence type="ECO:0000256" key="3">
    <source>
        <dbReference type="ARBA" id="ARBA00022553"/>
    </source>
</evidence>
<dbReference type="InterPro" id="IPR003594">
    <property type="entry name" value="HATPase_dom"/>
</dbReference>
<dbReference type="SUPFAM" id="SSF55874">
    <property type="entry name" value="ATPase domain of HSP90 chaperone/DNA topoisomerase II/histidine kinase"/>
    <property type="match status" value="1"/>
</dbReference>
<dbReference type="InterPro" id="IPR036097">
    <property type="entry name" value="HisK_dim/P_sf"/>
</dbReference>
<dbReference type="InterPro" id="IPR003661">
    <property type="entry name" value="HisK_dim/P_dom"/>
</dbReference>
<dbReference type="InterPro" id="IPR036890">
    <property type="entry name" value="HATPase_C_sf"/>
</dbReference>
<dbReference type="SMART" id="SM00448">
    <property type="entry name" value="REC"/>
    <property type="match status" value="1"/>
</dbReference>
<comment type="catalytic activity">
    <reaction evidence="1">
        <text>ATP + protein L-histidine = ADP + protein N-phospho-L-histidine.</text>
        <dbReference type="EC" id="2.7.13.3"/>
    </reaction>
</comment>
<dbReference type="InterPro" id="IPR001789">
    <property type="entry name" value="Sig_transdc_resp-reg_receiver"/>
</dbReference>
<dbReference type="SUPFAM" id="SSF52172">
    <property type="entry name" value="CheY-like"/>
    <property type="match status" value="1"/>
</dbReference>
<dbReference type="Pfam" id="PF00072">
    <property type="entry name" value="Response_reg"/>
    <property type="match status" value="1"/>
</dbReference>
<dbReference type="Pfam" id="PF12860">
    <property type="entry name" value="PAS_7"/>
    <property type="match status" value="1"/>
</dbReference>
<dbReference type="Gene3D" id="3.40.50.2300">
    <property type="match status" value="1"/>
</dbReference>
<evidence type="ECO:0000313" key="9">
    <source>
        <dbReference type="EMBL" id="ATD08631.1"/>
    </source>
</evidence>
<dbReference type="Gene3D" id="3.30.450.20">
    <property type="entry name" value="PAS domain"/>
    <property type="match status" value="1"/>
</dbReference>
<feature type="domain" description="Response regulatory" evidence="8">
    <location>
        <begin position="381"/>
        <end position="493"/>
    </location>
</feature>
<dbReference type="SMART" id="SM00388">
    <property type="entry name" value="HisKA"/>
    <property type="match status" value="1"/>
</dbReference>
<evidence type="ECO:0000256" key="2">
    <source>
        <dbReference type="ARBA" id="ARBA00012438"/>
    </source>
</evidence>
<feature type="modified residue" description="4-aspartylphosphate" evidence="6">
    <location>
        <position position="430"/>
    </location>
</feature>
<dbReference type="Gene3D" id="3.30.565.10">
    <property type="entry name" value="Histidine kinase-like ATPase, C-terminal domain"/>
    <property type="match status" value="1"/>
</dbReference>
<evidence type="ECO:0000259" key="7">
    <source>
        <dbReference type="PROSITE" id="PS50109"/>
    </source>
</evidence>
<feature type="domain" description="Histidine kinase" evidence="7">
    <location>
        <begin position="146"/>
        <end position="357"/>
    </location>
</feature>
<dbReference type="PRINTS" id="PR00344">
    <property type="entry name" value="BCTRLSENSOR"/>
</dbReference>
<dbReference type="InterPro" id="IPR005467">
    <property type="entry name" value="His_kinase_dom"/>
</dbReference>
<protein>
    <recommendedName>
        <fullName evidence="2">histidine kinase</fullName>
        <ecNumber evidence="2">2.7.13.3</ecNumber>
    </recommendedName>
</protein>
<dbReference type="SUPFAM" id="SSF55785">
    <property type="entry name" value="PYP-like sensor domain (PAS domain)"/>
    <property type="match status" value="1"/>
</dbReference>
<dbReference type="InterPro" id="IPR011006">
    <property type="entry name" value="CheY-like_superfamily"/>
</dbReference>
<dbReference type="InterPro" id="IPR004358">
    <property type="entry name" value="Sig_transdc_His_kin-like_C"/>
</dbReference>